<comment type="caution">
    <text evidence="2">The sequence shown here is derived from an EMBL/GenBank/DDBJ whole genome shotgun (WGS) entry which is preliminary data.</text>
</comment>
<protein>
    <submittedName>
        <fullName evidence="2">Uncharacterized protein</fullName>
    </submittedName>
</protein>
<sequence length="81" mass="8922">MQIASLKHNTDDRTGDLHSGRPTGYHSGGFQAIKGNHVPTRAGSTHRPYITISRRLALTILCNADTWLATHSQREAKPSPF</sequence>
<dbReference type="EMBL" id="MOOB01000403">
    <property type="protein sequence ID" value="OQE57435.1"/>
    <property type="molecule type" value="Genomic_DNA"/>
</dbReference>
<accession>A0A1V6W3G8</accession>
<proteinExistence type="predicted"/>
<gene>
    <name evidence="2" type="ORF">PENNAL_c0403G09889</name>
</gene>
<dbReference type="Proteomes" id="UP000191691">
    <property type="component" value="Unassembled WGS sequence"/>
</dbReference>
<organism evidence="2 3">
    <name type="scientific">Penicillium nalgiovense</name>
    <dbReference type="NCBI Taxonomy" id="60175"/>
    <lineage>
        <taxon>Eukaryota</taxon>
        <taxon>Fungi</taxon>
        <taxon>Dikarya</taxon>
        <taxon>Ascomycota</taxon>
        <taxon>Pezizomycotina</taxon>
        <taxon>Eurotiomycetes</taxon>
        <taxon>Eurotiomycetidae</taxon>
        <taxon>Eurotiales</taxon>
        <taxon>Aspergillaceae</taxon>
        <taxon>Penicillium</taxon>
    </lineage>
</organism>
<dbReference type="AlphaFoldDB" id="A0A1V6W3G8"/>
<evidence type="ECO:0000313" key="2">
    <source>
        <dbReference type="EMBL" id="OQE57435.1"/>
    </source>
</evidence>
<name>A0A1V6W3G8_PENNA</name>
<evidence type="ECO:0000313" key="3">
    <source>
        <dbReference type="Proteomes" id="UP000191691"/>
    </source>
</evidence>
<evidence type="ECO:0000256" key="1">
    <source>
        <dbReference type="SAM" id="MobiDB-lite"/>
    </source>
</evidence>
<reference evidence="3" key="1">
    <citation type="journal article" date="2017" name="Nat. Microbiol.">
        <title>Global analysis of biosynthetic gene clusters reveals vast potential of secondary metabolite production in Penicillium species.</title>
        <authorList>
            <person name="Nielsen J.C."/>
            <person name="Grijseels S."/>
            <person name="Prigent S."/>
            <person name="Ji B."/>
            <person name="Dainat J."/>
            <person name="Nielsen K.F."/>
            <person name="Frisvad J.C."/>
            <person name="Workman M."/>
            <person name="Nielsen J."/>
        </authorList>
    </citation>
    <scope>NUCLEOTIDE SEQUENCE [LARGE SCALE GENOMIC DNA]</scope>
    <source>
        <strain evidence="3">IBT 13039</strain>
    </source>
</reference>
<keyword evidence="3" id="KW-1185">Reference proteome</keyword>
<feature type="compositionally biased region" description="Basic and acidic residues" evidence="1">
    <location>
        <begin position="8"/>
        <end position="19"/>
    </location>
</feature>
<feature type="region of interest" description="Disordered" evidence="1">
    <location>
        <begin position="1"/>
        <end position="44"/>
    </location>
</feature>